<dbReference type="Proteomes" id="UP000078504">
    <property type="component" value="Unassembled WGS sequence"/>
</dbReference>
<dbReference type="SUPFAM" id="SSF49265">
    <property type="entry name" value="Fibronectin type III"/>
    <property type="match status" value="1"/>
</dbReference>
<comment type="caution">
    <text evidence="3">The sequence shown here is derived from an EMBL/GenBank/DDBJ whole genome shotgun (WGS) entry which is preliminary data.</text>
</comment>
<sequence>MPMIAIVAVIAAASMSAAMIAAGVAVVTAIAIGVAVAATMALMSSAMSPSVPKFNSGDQGTSLGTASDPKTVLPIIYGESRTGTVCVYKDVATQGKRADTHLVQIFAVAEGEIDNFRNLYMDNKKILVDGTYRDGIVPENNFNPLYKGYVQIEFSTGKNPGRHLSLAHQYLGDKWPVQNTGNGVATICIVMQKTVNALNNGVDVLQPNSQVAVDIQGRLITDLVTGQRTASRNGPSQIIDYLTNTKYGLGVPLEQIDLDSFKTAAVQSASYFSDGATDPNATFKKNLVNICAAFGGVIFDNFGKITCKLDSPDVIKYTFNENNMTNGQISFKDGETAEYYNTLNVSYFDPAIDYATNILRYPSNPNTDPLIAKDKRIISKDLELRFVKDANQVDKLASVERNKCKLSQQMSFITADAYTLQVWDVIKVSLDELQLKDSLWRVTGITPSLQGGMAGNITVQCVEYNSAVYTDMDFAAKPDNTPSSISADIGQPFNLVAAAVGETVYGKSILLTWDAKEDFNRYRFFIQYKQAGSTDWLDAGATGQFQFTITGLKSGVNYDYRVCAAGLFYQSPWTELMNQNPAISYDLPAPVVRLRNAKVVGGLETEHDEFFFEWDDQQQTDVTINGKMQKFSDLFDYYQVNVTTNSKTVQYRTYDLHWAYTYAMNVQNGLSRNVRVGVTAVGYGGMKSVETVLNCFNAQCAGLKGFTATAGFNTIFTQWLDPTELDFAGVIVQVATDAGFTQNLKVFQAPNAYEIHQLVIEDGKYYVRAGAYDVFGIDGVIYTAPVYVDLQSKVNWTNQDQQALEDFINLETRLDGAIEQAFERSKDALQVELSNLNTNIKNDYGKAISAAVTDLKTIVKDGDALVSTRLDQVKTQVDKDIAATVTNMNQAIASGDAAQASAIQVVKSELKGNIAQVSTEAQTKVDALKNTINASYTVKVNAGGVVTGMQLLADPANNKSAIYFNANEFFIISDATNTASPVIPFAVQNNRVFINSAMIADASIGSAKITDASIGSAKIVDGAITNAKIQNAAITNGKISGTLSSQNAAGWALYQDGSFTATKANITGTINANGGVFNNVTIASNCDIQGTLTANKIVGDIAAQGILPACAYLRTDSGVWTTVSRQVYNGQGNNIIVSVPNVNCYAIGGSGSTTGGSFSFRVLVGGNVICSETITGGTGLGNGVYFGEGSRSAKTTMGGCIQLNNVGAVAIEVQIQGGGYVGSFPSAKVDAAPVIVSAIYRNNIFTG</sequence>
<evidence type="ECO:0000313" key="3">
    <source>
        <dbReference type="EMBL" id="OAT17085.1"/>
    </source>
</evidence>
<reference evidence="3 4" key="1">
    <citation type="submission" date="2016-04" db="EMBL/GenBank/DDBJ databases">
        <title>ATOL: Assembling a taxonomically balanced genome-scale reconstruction of the evolutionary history of the Enterobacteriaceae.</title>
        <authorList>
            <person name="Plunkett G.III."/>
            <person name="Neeno-Eckwall E.C."/>
            <person name="Glasner J.D."/>
            <person name="Perna N.T."/>
        </authorList>
    </citation>
    <scope>NUCLEOTIDE SEQUENCE [LARGE SCALE GENOMIC DNA]</scope>
    <source>
        <strain evidence="3 4">ATCC 51604</strain>
    </source>
</reference>
<dbReference type="InterPro" id="IPR036116">
    <property type="entry name" value="FN3_sf"/>
</dbReference>
<dbReference type="InterPro" id="IPR013783">
    <property type="entry name" value="Ig-like_fold"/>
</dbReference>
<dbReference type="AlphaFoldDB" id="A0A1B7HN70"/>
<dbReference type="EMBL" id="LXEP01000044">
    <property type="protein sequence ID" value="OAT17085.1"/>
    <property type="molecule type" value="Genomic_DNA"/>
</dbReference>
<dbReference type="RefSeq" id="WP_064518817.1">
    <property type="nucleotide sequence ID" value="NZ_LXEP01000044.1"/>
</dbReference>
<name>A0A1B7HN70_9ENTR</name>
<dbReference type="Pfam" id="PF13550">
    <property type="entry name" value="Phage-tail_3"/>
    <property type="match status" value="1"/>
</dbReference>
<dbReference type="InterPro" id="IPR032876">
    <property type="entry name" value="J_dom"/>
</dbReference>
<dbReference type="Gene3D" id="2.60.40.10">
    <property type="entry name" value="Immunoglobulins"/>
    <property type="match status" value="1"/>
</dbReference>
<feature type="domain" description="Fibronectin type-III" evidence="2">
    <location>
        <begin position="491"/>
        <end position="584"/>
    </location>
</feature>
<keyword evidence="1" id="KW-0732">Signal</keyword>
<evidence type="ECO:0000256" key="1">
    <source>
        <dbReference type="SAM" id="SignalP"/>
    </source>
</evidence>
<accession>A0A1B7HN70</accession>
<dbReference type="PATRIC" id="fig|1354253.4.peg.4444"/>
<evidence type="ECO:0000313" key="4">
    <source>
        <dbReference type="Proteomes" id="UP000078504"/>
    </source>
</evidence>
<dbReference type="InterPro" id="IPR015406">
    <property type="entry name" value="GpJ_CSF"/>
</dbReference>
<protein>
    <recommendedName>
        <fullName evidence="2">Fibronectin type-III domain-containing protein</fullName>
    </recommendedName>
</protein>
<proteinExistence type="predicted"/>
<dbReference type="CDD" id="cd00063">
    <property type="entry name" value="FN3"/>
    <property type="match status" value="1"/>
</dbReference>
<gene>
    <name evidence="3" type="ORF">M977_04331</name>
</gene>
<feature type="signal peptide" evidence="1">
    <location>
        <begin position="1"/>
        <end position="21"/>
    </location>
</feature>
<feature type="chain" id="PRO_5008593110" description="Fibronectin type-III domain-containing protein" evidence="1">
    <location>
        <begin position="22"/>
        <end position="1247"/>
    </location>
</feature>
<dbReference type="Pfam" id="PF09327">
    <property type="entry name" value="Phage_Tail_Tip"/>
    <property type="match status" value="1"/>
</dbReference>
<dbReference type="PROSITE" id="PS50853">
    <property type="entry name" value="FN3"/>
    <property type="match status" value="1"/>
</dbReference>
<evidence type="ECO:0000259" key="2">
    <source>
        <dbReference type="PROSITE" id="PS50853"/>
    </source>
</evidence>
<dbReference type="InterPro" id="IPR003961">
    <property type="entry name" value="FN3_dom"/>
</dbReference>
<organism evidence="3 4">
    <name type="scientific">Buttiauxella gaviniae ATCC 51604</name>
    <dbReference type="NCBI Taxonomy" id="1354253"/>
    <lineage>
        <taxon>Bacteria</taxon>
        <taxon>Pseudomonadati</taxon>
        <taxon>Pseudomonadota</taxon>
        <taxon>Gammaproteobacteria</taxon>
        <taxon>Enterobacterales</taxon>
        <taxon>Enterobacteriaceae</taxon>
        <taxon>Buttiauxella</taxon>
    </lineage>
</organism>